<keyword evidence="2" id="KW-1185">Reference proteome</keyword>
<evidence type="ECO:0000313" key="1">
    <source>
        <dbReference type="EMBL" id="KPV52981.1"/>
    </source>
</evidence>
<sequence length="111" mass="12851">MSENPERAAKIAELNDQCRRGRNGLITLSEAVSTLKPADQAAIYRLVRDFNTFTPDNNPYGERDYGSFEYQGELMCWKIEYYAPDLHYGSEDPSDPAQTQRVLFIMYMVER</sequence>
<protein>
    <recommendedName>
        <fullName evidence="3">DUF3768 domain-containing protein</fullName>
    </recommendedName>
</protein>
<name>A0A0N8PSK5_9CHLR</name>
<evidence type="ECO:0000313" key="2">
    <source>
        <dbReference type="Proteomes" id="UP000050509"/>
    </source>
</evidence>
<dbReference type="Pfam" id="PF12599">
    <property type="entry name" value="DUF3768"/>
    <property type="match status" value="1"/>
</dbReference>
<dbReference type="EMBL" id="LJCR01000375">
    <property type="protein sequence ID" value="KPV52981.1"/>
    <property type="molecule type" value="Genomic_DNA"/>
</dbReference>
<dbReference type="AlphaFoldDB" id="A0A0N8PSK5"/>
<proteinExistence type="predicted"/>
<reference evidence="1 2" key="1">
    <citation type="submission" date="2015-09" db="EMBL/GenBank/DDBJ databases">
        <title>Draft genome sequence of Kouleothrix aurantiaca JCM 19913.</title>
        <authorList>
            <person name="Hemp J."/>
        </authorList>
    </citation>
    <scope>NUCLEOTIDE SEQUENCE [LARGE SCALE GENOMIC DNA]</scope>
    <source>
        <strain evidence="1 2">COM-B</strain>
    </source>
</reference>
<dbReference type="InterPro" id="IPR022243">
    <property type="entry name" value="DUF3768"/>
</dbReference>
<comment type="caution">
    <text evidence="1">The sequence shown here is derived from an EMBL/GenBank/DDBJ whole genome shotgun (WGS) entry which is preliminary data.</text>
</comment>
<gene>
    <name evidence="1" type="ORF">SE17_12240</name>
</gene>
<organism evidence="1 2">
    <name type="scientific">Kouleothrix aurantiaca</name>
    <dbReference type="NCBI Taxonomy" id="186479"/>
    <lineage>
        <taxon>Bacteria</taxon>
        <taxon>Bacillati</taxon>
        <taxon>Chloroflexota</taxon>
        <taxon>Chloroflexia</taxon>
        <taxon>Chloroflexales</taxon>
        <taxon>Roseiflexineae</taxon>
        <taxon>Roseiflexaceae</taxon>
        <taxon>Kouleothrix</taxon>
    </lineage>
</organism>
<accession>A0A0N8PSK5</accession>
<dbReference type="Proteomes" id="UP000050509">
    <property type="component" value="Unassembled WGS sequence"/>
</dbReference>
<evidence type="ECO:0008006" key="3">
    <source>
        <dbReference type="Google" id="ProtNLM"/>
    </source>
</evidence>